<sequence length="78" mass="8825">MEVKGNTAARCCCDRASGCKNQNAYILYIIDYRFAQGTTHSIFWHTREHNYLSKGGCLKLWPPIFKGNYNVCAVTCGD</sequence>
<dbReference type="KEGG" id="tel:tsr1320"/>
<dbReference type="Proteomes" id="UP000000440">
    <property type="component" value="Chromosome"/>
</dbReference>
<dbReference type="EnsemblBacteria" id="BAC08872">
    <property type="protein sequence ID" value="BAC08872"/>
    <property type="gene ID" value="BAC08872"/>
</dbReference>
<dbReference type="STRING" id="197221.gene:10747918"/>
<dbReference type="EMBL" id="BA000039">
    <property type="protein sequence ID" value="BAC08872.1"/>
    <property type="molecule type" value="Genomic_DNA"/>
</dbReference>
<reference evidence="1 2" key="1">
    <citation type="journal article" date="2002" name="DNA Res.">
        <title>Complete genome structure of the thermophilic cyanobacterium Thermosynechococcus elongatus BP-1.</title>
        <authorList>
            <person name="Nakamura Y."/>
            <person name="Kaneko T."/>
            <person name="Sato S."/>
            <person name="Ikeuchi M."/>
            <person name="Katoh H."/>
            <person name="Sasamoto S."/>
            <person name="Watanabe A."/>
            <person name="Iriguchi M."/>
            <person name="Kawashima K."/>
            <person name="Kimura T."/>
            <person name="Kishida Y."/>
            <person name="Kiyokawa C."/>
            <person name="Kohara M."/>
            <person name="Matsumoto M."/>
            <person name="Matsuno A."/>
            <person name="Nakazaki N."/>
            <person name="Shimpo S."/>
            <person name="Sugimoto M."/>
            <person name="Takeuchi C."/>
            <person name="Yamada M."/>
            <person name="Tabata S."/>
        </authorList>
    </citation>
    <scope>NUCLEOTIDE SEQUENCE [LARGE SCALE GENOMIC DNA]</scope>
    <source>
        <strain evidence="2">IAM M-273 / NIES-2133 / BP-1</strain>
    </source>
</reference>
<gene>
    <name evidence="1" type="ordered locus">tsr1320</name>
</gene>
<name>Q8DJA7_THEVB</name>
<keyword evidence="2" id="KW-1185">Reference proteome</keyword>
<dbReference type="AlphaFoldDB" id="Q8DJA7"/>
<accession>Q8DJA7</accession>
<proteinExistence type="predicted"/>
<evidence type="ECO:0000313" key="1">
    <source>
        <dbReference type="EMBL" id="BAC08872.1"/>
    </source>
</evidence>
<evidence type="ECO:0000313" key="2">
    <source>
        <dbReference type="Proteomes" id="UP000000440"/>
    </source>
</evidence>
<organism evidence="1 2">
    <name type="scientific">Thermosynechococcus vestitus (strain NIES-2133 / IAM M-273 / BP-1)</name>
    <dbReference type="NCBI Taxonomy" id="197221"/>
    <lineage>
        <taxon>Bacteria</taxon>
        <taxon>Bacillati</taxon>
        <taxon>Cyanobacteriota</taxon>
        <taxon>Cyanophyceae</taxon>
        <taxon>Acaryochloridales</taxon>
        <taxon>Thermosynechococcaceae</taxon>
        <taxon>Thermosynechococcus</taxon>
    </lineage>
</organism>
<protein>
    <submittedName>
        <fullName evidence="1">Tsr1320 protein</fullName>
    </submittedName>
</protein>